<dbReference type="InterPro" id="IPR020103">
    <property type="entry name" value="PsdUridine_synth_cat_dom_sf"/>
</dbReference>
<dbReference type="InterPro" id="IPR020094">
    <property type="entry name" value="TruA/RsuA/RluB/E/F_N"/>
</dbReference>
<dbReference type="FunFam" id="3.10.290.10:FF:000003">
    <property type="entry name" value="Pseudouridine synthase"/>
    <property type="match status" value="1"/>
</dbReference>
<comment type="similarity">
    <text evidence="1 6">Belongs to the pseudouridine synthase RsuA family.</text>
</comment>
<organism evidence="8 9">
    <name type="scientific">Pseudoalteromonas rubra</name>
    <dbReference type="NCBI Taxonomy" id="43658"/>
    <lineage>
        <taxon>Bacteria</taxon>
        <taxon>Pseudomonadati</taxon>
        <taxon>Pseudomonadota</taxon>
        <taxon>Gammaproteobacteria</taxon>
        <taxon>Alteromonadales</taxon>
        <taxon>Pseudoalteromonadaceae</taxon>
        <taxon>Pseudoalteromonas</taxon>
    </lineage>
</organism>
<dbReference type="GO" id="GO:0003723">
    <property type="term" value="F:RNA binding"/>
    <property type="evidence" value="ECO:0007669"/>
    <property type="project" value="UniProtKB-KW"/>
</dbReference>
<evidence type="ECO:0000256" key="1">
    <source>
        <dbReference type="ARBA" id="ARBA00008348"/>
    </source>
</evidence>
<dbReference type="OrthoDB" id="9807213at2"/>
<dbReference type="PROSITE" id="PS50889">
    <property type="entry name" value="S4"/>
    <property type="match status" value="1"/>
</dbReference>
<dbReference type="Gene3D" id="3.30.70.580">
    <property type="entry name" value="Pseudouridine synthase I, catalytic domain, N-terminal subdomain"/>
    <property type="match status" value="1"/>
</dbReference>
<dbReference type="GO" id="GO:0000455">
    <property type="term" value="P:enzyme-directed rRNA pseudouridine synthesis"/>
    <property type="evidence" value="ECO:0007669"/>
    <property type="project" value="UniProtKB-ARBA"/>
</dbReference>
<dbReference type="Gene3D" id="3.30.70.1560">
    <property type="entry name" value="Alpha-L RNA-binding motif"/>
    <property type="match status" value="1"/>
</dbReference>
<dbReference type="InterPro" id="IPR000748">
    <property type="entry name" value="PsdUridine_synth_RsuA/RluB/E/F"/>
</dbReference>
<evidence type="ECO:0000259" key="7">
    <source>
        <dbReference type="SMART" id="SM00363"/>
    </source>
</evidence>
<keyword evidence="2 6" id="KW-0413">Isomerase</keyword>
<dbReference type="GO" id="GO:0160138">
    <property type="term" value="F:23S rRNA pseudouridine(2604) synthase activity"/>
    <property type="evidence" value="ECO:0007669"/>
    <property type="project" value="UniProtKB-EC"/>
</dbReference>
<dbReference type="Pfam" id="PF01479">
    <property type="entry name" value="S4"/>
    <property type="match status" value="1"/>
</dbReference>
<dbReference type="PROSITE" id="PS01149">
    <property type="entry name" value="PSI_RSU"/>
    <property type="match status" value="1"/>
</dbReference>
<dbReference type="InterPro" id="IPR042092">
    <property type="entry name" value="PsdUridine_s_RsuA/RluB/E/F_cat"/>
</dbReference>
<name>A0A5S3WUG0_9GAMM</name>
<dbReference type="InterPro" id="IPR018496">
    <property type="entry name" value="PsdUridine_synth_RsuA/RluB_CS"/>
</dbReference>
<dbReference type="InterPro" id="IPR002942">
    <property type="entry name" value="S4_RNA-bd"/>
</dbReference>
<comment type="caution">
    <text evidence="8">The sequence shown here is derived from an EMBL/GenBank/DDBJ whole genome shotgun (WGS) entry which is preliminary data.</text>
</comment>
<dbReference type="Gene3D" id="3.10.290.10">
    <property type="entry name" value="RNA-binding S4 domain"/>
    <property type="match status" value="1"/>
</dbReference>
<dbReference type="EMBL" id="PNCJ01000046">
    <property type="protein sequence ID" value="TMP32561.1"/>
    <property type="molecule type" value="Genomic_DNA"/>
</dbReference>
<dbReference type="Proteomes" id="UP000306719">
    <property type="component" value="Unassembled WGS sequence"/>
</dbReference>
<proteinExistence type="inferred from homology"/>
<dbReference type="SUPFAM" id="SSF55174">
    <property type="entry name" value="Alpha-L RNA-binding motif"/>
    <property type="match status" value="1"/>
</dbReference>
<dbReference type="EC" id="5.4.99.-" evidence="6"/>
<evidence type="ECO:0000256" key="6">
    <source>
        <dbReference type="RuleBase" id="RU003887"/>
    </source>
</evidence>
<reference evidence="9" key="2">
    <citation type="submission" date="2019-06" db="EMBL/GenBank/DDBJ databases">
        <title>Co-occurence of chitin degradation, pigmentation and bioactivity in marine Pseudoalteromonas.</title>
        <authorList>
            <person name="Sonnenschein E.C."/>
            <person name="Bech P.K."/>
        </authorList>
    </citation>
    <scope>NUCLEOTIDE SEQUENCE [LARGE SCALE GENOMIC DNA]</scope>
    <source>
        <strain evidence="9">S2599</strain>
    </source>
</reference>
<dbReference type="InterPro" id="IPR006145">
    <property type="entry name" value="PsdUridine_synth_RsuA/RluA"/>
</dbReference>
<gene>
    <name evidence="8" type="ORF">CWB98_21425</name>
</gene>
<dbReference type="InterPro" id="IPR050343">
    <property type="entry name" value="RsuA_PseudoU_synthase"/>
</dbReference>
<evidence type="ECO:0000256" key="2">
    <source>
        <dbReference type="ARBA" id="ARBA00023235"/>
    </source>
</evidence>
<dbReference type="NCBIfam" id="TIGR00093">
    <property type="entry name" value="pseudouridine synthase"/>
    <property type="match status" value="1"/>
</dbReference>
<dbReference type="SUPFAM" id="SSF55120">
    <property type="entry name" value="Pseudouridine synthase"/>
    <property type="match status" value="1"/>
</dbReference>
<comment type="catalytic activity">
    <reaction evidence="3">
        <text>uridine(35) in tRNA(Tyr) = pseudouridine(35) in tRNA(Tyr)</text>
        <dbReference type="Rhea" id="RHEA:60556"/>
        <dbReference type="Rhea" id="RHEA-COMP:15607"/>
        <dbReference type="Rhea" id="RHEA-COMP:15608"/>
        <dbReference type="ChEBI" id="CHEBI:65314"/>
        <dbReference type="ChEBI" id="CHEBI:65315"/>
    </reaction>
</comment>
<evidence type="ECO:0000256" key="4">
    <source>
        <dbReference type="ARBA" id="ARBA00036535"/>
    </source>
</evidence>
<dbReference type="CDD" id="cd00165">
    <property type="entry name" value="S4"/>
    <property type="match status" value="1"/>
</dbReference>
<dbReference type="SMART" id="SM00363">
    <property type="entry name" value="S4"/>
    <property type="match status" value="1"/>
</dbReference>
<evidence type="ECO:0000256" key="3">
    <source>
        <dbReference type="ARBA" id="ARBA00036390"/>
    </source>
</evidence>
<protein>
    <recommendedName>
        <fullName evidence="6">Pseudouridine synthase</fullName>
        <ecNumber evidence="6">5.4.99.-</ecNumber>
    </recommendedName>
</protein>
<dbReference type="PANTHER" id="PTHR47683:SF2">
    <property type="entry name" value="RNA-BINDING S4 DOMAIN-CONTAINING PROTEIN"/>
    <property type="match status" value="1"/>
</dbReference>
<sequence>MMQPMRLAKYLSHCGVCSRRQASRLIDAAEVRVNGHPANHIDHVTDDDHITVNGTQITGPAPKKLYLYHKPVGIDCKLRADDPSSLIHHLPPGVRVYPIGRLDKDSRGLLLLTNDGELCNRLIHPDHHQEKEYRVVVDRPFDPQFCARMSAGVPVDGVMTQACQVKPLTQDTFTIVLRQGMNRQIRKMARYCGYRVIDLYRIRIANLILDPDALPSGQYQPISFTELVLEEKKKEYRPTNILGGKSSIG</sequence>
<keyword evidence="5" id="KW-0694">RNA-binding</keyword>
<accession>A0A5S3WUG0</accession>
<dbReference type="Pfam" id="PF00849">
    <property type="entry name" value="PseudoU_synth_2"/>
    <property type="match status" value="1"/>
</dbReference>
<feature type="domain" description="RNA-binding S4" evidence="7">
    <location>
        <begin position="5"/>
        <end position="67"/>
    </location>
</feature>
<evidence type="ECO:0000313" key="8">
    <source>
        <dbReference type="EMBL" id="TMP32561.1"/>
    </source>
</evidence>
<comment type="catalytic activity">
    <reaction evidence="4">
        <text>uridine(2604) in 23S rRNA = pseudouridine(2604) in 23S rRNA</text>
        <dbReference type="Rhea" id="RHEA:38875"/>
        <dbReference type="Rhea" id="RHEA-COMP:10093"/>
        <dbReference type="Rhea" id="RHEA-COMP:10094"/>
        <dbReference type="ChEBI" id="CHEBI:65314"/>
        <dbReference type="ChEBI" id="CHEBI:65315"/>
        <dbReference type="EC" id="5.4.99.21"/>
    </reaction>
</comment>
<evidence type="ECO:0000256" key="5">
    <source>
        <dbReference type="PROSITE-ProRule" id="PRU00182"/>
    </source>
</evidence>
<dbReference type="AlphaFoldDB" id="A0A5S3WUG0"/>
<evidence type="ECO:0000313" key="9">
    <source>
        <dbReference type="Proteomes" id="UP000306719"/>
    </source>
</evidence>
<dbReference type="PANTHER" id="PTHR47683">
    <property type="entry name" value="PSEUDOURIDINE SYNTHASE FAMILY PROTEIN-RELATED"/>
    <property type="match status" value="1"/>
</dbReference>
<reference evidence="8 9" key="1">
    <citation type="submission" date="2018-01" db="EMBL/GenBank/DDBJ databases">
        <authorList>
            <person name="Paulsen S."/>
            <person name="Gram L.K."/>
        </authorList>
    </citation>
    <scope>NUCLEOTIDE SEQUENCE [LARGE SCALE GENOMIC DNA]</scope>
    <source>
        <strain evidence="8 9">S2599</strain>
    </source>
</reference>
<dbReference type="InterPro" id="IPR036986">
    <property type="entry name" value="S4_RNA-bd_sf"/>
</dbReference>